<evidence type="ECO:0000256" key="1">
    <source>
        <dbReference type="SAM" id="MobiDB-lite"/>
    </source>
</evidence>
<gene>
    <name evidence="2" type="ORF">chiPu_0023556</name>
</gene>
<comment type="caution">
    <text evidence="2">The sequence shown here is derived from an EMBL/GenBank/DDBJ whole genome shotgun (WGS) entry which is preliminary data.</text>
</comment>
<name>A0A401TAS3_CHIPU</name>
<reference evidence="2 3" key="1">
    <citation type="journal article" date="2018" name="Nat. Ecol. Evol.">
        <title>Shark genomes provide insights into elasmobranch evolution and the origin of vertebrates.</title>
        <authorList>
            <person name="Hara Y"/>
            <person name="Yamaguchi K"/>
            <person name="Onimaru K"/>
            <person name="Kadota M"/>
            <person name="Koyanagi M"/>
            <person name="Keeley SD"/>
            <person name="Tatsumi K"/>
            <person name="Tanaka K"/>
            <person name="Motone F"/>
            <person name="Kageyama Y"/>
            <person name="Nozu R"/>
            <person name="Adachi N"/>
            <person name="Nishimura O"/>
            <person name="Nakagawa R"/>
            <person name="Tanegashima C"/>
            <person name="Kiyatake I"/>
            <person name="Matsumoto R"/>
            <person name="Murakumo K"/>
            <person name="Nishida K"/>
            <person name="Terakita A"/>
            <person name="Kuratani S"/>
            <person name="Sato K"/>
            <person name="Hyodo S Kuraku.S."/>
        </authorList>
    </citation>
    <scope>NUCLEOTIDE SEQUENCE [LARGE SCALE GENOMIC DNA]</scope>
</reference>
<protein>
    <submittedName>
        <fullName evidence="2">Uncharacterized protein</fullName>
    </submittedName>
</protein>
<keyword evidence="3" id="KW-1185">Reference proteome</keyword>
<dbReference type="EMBL" id="BEZZ01023009">
    <property type="protein sequence ID" value="GCC39712.1"/>
    <property type="molecule type" value="Genomic_DNA"/>
</dbReference>
<sequence length="36" mass="3613">MAPCGPGQIPVTGHRRLPGAAAVSRPHRPAVQQAGA</sequence>
<accession>A0A401TAS3</accession>
<proteinExistence type="predicted"/>
<feature type="non-terminal residue" evidence="2">
    <location>
        <position position="36"/>
    </location>
</feature>
<evidence type="ECO:0000313" key="3">
    <source>
        <dbReference type="Proteomes" id="UP000287033"/>
    </source>
</evidence>
<evidence type="ECO:0000313" key="2">
    <source>
        <dbReference type="EMBL" id="GCC39712.1"/>
    </source>
</evidence>
<feature type="region of interest" description="Disordered" evidence="1">
    <location>
        <begin position="1"/>
        <end position="36"/>
    </location>
</feature>
<organism evidence="2 3">
    <name type="scientific">Chiloscyllium punctatum</name>
    <name type="common">Brownbanded bambooshark</name>
    <name type="synonym">Hemiscyllium punctatum</name>
    <dbReference type="NCBI Taxonomy" id="137246"/>
    <lineage>
        <taxon>Eukaryota</taxon>
        <taxon>Metazoa</taxon>
        <taxon>Chordata</taxon>
        <taxon>Craniata</taxon>
        <taxon>Vertebrata</taxon>
        <taxon>Chondrichthyes</taxon>
        <taxon>Elasmobranchii</taxon>
        <taxon>Galeomorphii</taxon>
        <taxon>Galeoidea</taxon>
        <taxon>Orectolobiformes</taxon>
        <taxon>Hemiscylliidae</taxon>
        <taxon>Chiloscyllium</taxon>
    </lineage>
</organism>
<dbReference type="AlphaFoldDB" id="A0A401TAS3"/>
<dbReference type="Proteomes" id="UP000287033">
    <property type="component" value="Unassembled WGS sequence"/>
</dbReference>